<accession>A0A8B6CS09</accession>
<dbReference type="Proteomes" id="UP000596742">
    <property type="component" value="Unassembled WGS sequence"/>
</dbReference>
<dbReference type="Gene3D" id="2.120.10.30">
    <property type="entry name" value="TolB, C-terminal domain"/>
    <property type="match status" value="1"/>
</dbReference>
<gene>
    <name evidence="1" type="ORF">MGAL_10B031141</name>
</gene>
<proteinExistence type="predicted"/>
<sequence length="167" mass="18957">MEPNLQIISKTTGEIKQSTYSFAPLQTVAVHVTKANQIIVGVRETGEPFPVKGTRQVIVMDMNGRKEKVYHLDNDGQPIFTVPARIKSGNDNSMFVLDRLNAKFDGRILALNKTNRCKWVYNSHQRIYKKQTFKPTDLVATKSDNIIVTDYVNHMIHILDTSGQCIH</sequence>
<dbReference type="SUPFAM" id="SSF63829">
    <property type="entry name" value="Calcium-dependent phosphotriesterase"/>
    <property type="match status" value="1"/>
</dbReference>
<keyword evidence="2" id="KW-1185">Reference proteome</keyword>
<reference evidence="1" key="1">
    <citation type="submission" date="2018-11" db="EMBL/GenBank/DDBJ databases">
        <authorList>
            <person name="Alioto T."/>
            <person name="Alioto T."/>
        </authorList>
    </citation>
    <scope>NUCLEOTIDE SEQUENCE</scope>
</reference>
<dbReference type="OrthoDB" id="6217371at2759"/>
<evidence type="ECO:0000313" key="1">
    <source>
        <dbReference type="EMBL" id="VDI09579.1"/>
    </source>
</evidence>
<evidence type="ECO:0000313" key="2">
    <source>
        <dbReference type="Proteomes" id="UP000596742"/>
    </source>
</evidence>
<dbReference type="EMBL" id="UYJE01002309">
    <property type="protein sequence ID" value="VDI09579.1"/>
    <property type="molecule type" value="Genomic_DNA"/>
</dbReference>
<organism evidence="1 2">
    <name type="scientific">Mytilus galloprovincialis</name>
    <name type="common">Mediterranean mussel</name>
    <dbReference type="NCBI Taxonomy" id="29158"/>
    <lineage>
        <taxon>Eukaryota</taxon>
        <taxon>Metazoa</taxon>
        <taxon>Spiralia</taxon>
        <taxon>Lophotrochozoa</taxon>
        <taxon>Mollusca</taxon>
        <taxon>Bivalvia</taxon>
        <taxon>Autobranchia</taxon>
        <taxon>Pteriomorphia</taxon>
        <taxon>Mytilida</taxon>
        <taxon>Mytiloidea</taxon>
        <taxon>Mytilidae</taxon>
        <taxon>Mytilinae</taxon>
        <taxon>Mytilus</taxon>
    </lineage>
</organism>
<name>A0A8B6CS09_MYTGA</name>
<protein>
    <submittedName>
        <fullName evidence="1">Uncharacterized protein</fullName>
    </submittedName>
</protein>
<dbReference type="AlphaFoldDB" id="A0A8B6CS09"/>
<comment type="caution">
    <text evidence="1">The sequence shown here is derived from an EMBL/GenBank/DDBJ whole genome shotgun (WGS) entry which is preliminary data.</text>
</comment>
<dbReference type="InterPro" id="IPR011042">
    <property type="entry name" value="6-blade_b-propeller_TolB-like"/>
</dbReference>